<dbReference type="SUPFAM" id="SSF81383">
    <property type="entry name" value="F-box domain"/>
    <property type="match status" value="1"/>
</dbReference>
<dbReference type="Gene3D" id="3.80.10.10">
    <property type="entry name" value="Ribonuclease Inhibitor"/>
    <property type="match status" value="1"/>
</dbReference>
<dbReference type="SUPFAM" id="SSF52047">
    <property type="entry name" value="RNI-like"/>
    <property type="match status" value="1"/>
</dbReference>
<dbReference type="VEuPathDB" id="FungiDB:BO78DRAFT_402121"/>
<organism evidence="1 2">
    <name type="scientific">Aspergillus sclerotiicarbonarius (strain CBS 121057 / IBT 28362)</name>
    <dbReference type="NCBI Taxonomy" id="1448318"/>
    <lineage>
        <taxon>Eukaryota</taxon>
        <taxon>Fungi</taxon>
        <taxon>Dikarya</taxon>
        <taxon>Ascomycota</taxon>
        <taxon>Pezizomycotina</taxon>
        <taxon>Eurotiomycetes</taxon>
        <taxon>Eurotiomycetidae</taxon>
        <taxon>Eurotiales</taxon>
        <taxon>Aspergillaceae</taxon>
        <taxon>Aspergillus</taxon>
        <taxon>Aspergillus subgen. Circumdati</taxon>
    </lineage>
</organism>
<keyword evidence="2" id="KW-1185">Reference proteome</keyword>
<name>A0A319DSB3_ASPSB</name>
<dbReference type="InterPro" id="IPR032675">
    <property type="entry name" value="LRR_dom_sf"/>
</dbReference>
<proteinExistence type="predicted"/>
<evidence type="ECO:0000313" key="2">
    <source>
        <dbReference type="Proteomes" id="UP000248423"/>
    </source>
</evidence>
<dbReference type="OrthoDB" id="5279008at2759"/>
<dbReference type="Proteomes" id="UP000248423">
    <property type="component" value="Unassembled WGS sequence"/>
</dbReference>
<evidence type="ECO:0000313" key="1">
    <source>
        <dbReference type="EMBL" id="PYI00340.1"/>
    </source>
</evidence>
<protein>
    <submittedName>
        <fullName evidence="1">Uncharacterized protein</fullName>
    </submittedName>
</protein>
<dbReference type="AlphaFoldDB" id="A0A319DSB3"/>
<dbReference type="STRING" id="1448318.A0A319DSB3"/>
<gene>
    <name evidence="1" type="ORF">BO78DRAFT_402121</name>
</gene>
<reference evidence="1 2" key="1">
    <citation type="submission" date="2018-02" db="EMBL/GenBank/DDBJ databases">
        <title>The genomes of Aspergillus section Nigri reveals drivers in fungal speciation.</title>
        <authorList>
            <consortium name="DOE Joint Genome Institute"/>
            <person name="Vesth T.C."/>
            <person name="Nybo J."/>
            <person name="Theobald S."/>
            <person name="Brandl J."/>
            <person name="Frisvad J.C."/>
            <person name="Nielsen K.F."/>
            <person name="Lyhne E.K."/>
            <person name="Kogle M.E."/>
            <person name="Kuo A."/>
            <person name="Riley R."/>
            <person name="Clum A."/>
            <person name="Nolan M."/>
            <person name="Lipzen A."/>
            <person name="Salamov A."/>
            <person name="Henrissat B."/>
            <person name="Wiebenga A."/>
            <person name="De vries R.P."/>
            <person name="Grigoriev I.V."/>
            <person name="Mortensen U.H."/>
            <person name="Andersen M.R."/>
            <person name="Baker S.E."/>
        </authorList>
    </citation>
    <scope>NUCLEOTIDE SEQUENCE [LARGE SCALE GENOMIC DNA]</scope>
    <source>
        <strain evidence="1 2">CBS 121057</strain>
    </source>
</reference>
<dbReference type="EMBL" id="KZ826457">
    <property type="protein sequence ID" value="PYI00340.1"/>
    <property type="molecule type" value="Genomic_DNA"/>
</dbReference>
<dbReference type="InterPro" id="IPR036047">
    <property type="entry name" value="F-box-like_dom_sf"/>
</dbReference>
<sequence length="412" mass="46108">MGLASVTPLIRPGKREPACLLGLPLETIELICSELPTCDLAAVRGTCRAAYHCTNLCFAQRYTEYHSDFSQRSLNHLHALSQNSLVRSHIRHLVVLSPEPQLGQHIDWEWTASGHLRNPLGMPLIRRLLQDLTDRLVNCRSFILSPIVSEHEAKSRVDEEPTFNPDDVACILFDMIAEAALPVKLFWYGKGMNYTSQVMDIARLPKSLFRNVSFQSGWSSLENLHLEQEVTPQNYTFLLDMILGAAALRKLHLSLGHTDLAVEFFAQLSRCVNALGQLERIAIWGTSIRTDDVIRLLSGTRTSLQKLSLRGVTGLDPQWLVYLNQNRSRFPRFTTIDLSMIQGPGGMLRFTPVQNLPQQQKGMFELENDVHGQLPDTGVDPTGIIGVTYTGPKIGMALDVLVQACNGFMRGH</sequence>
<accession>A0A319DSB3</accession>